<evidence type="ECO:0000313" key="2">
    <source>
        <dbReference type="EMBL" id="RMX70195.1"/>
    </source>
</evidence>
<proteinExistence type="predicted"/>
<dbReference type="Proteomes" id="UP000282087">
    <property type="component" value="Unassembled WGS sequence"/>
</dbReference>
<keyword evidence="1" id="KW-1133">Transmembrane helix</keyword>
<dbReference type="EMBL" id="QLLG01000005">
    <property type="protein sequence ID" value="RMX70195.1"/>
    <property type="molecule type" value="Genomic_DNA"/>
</dbReference>
<accession>A0A3M6VTP1</accession>
<keyword evidence="1" id="KW-0812">Transmembrane</keyword>
<evidence type="ECO:0000313" key="3">
    <source>
        <dbReference type="Proteomes" id="UP000282087"/>
    </source>
</evidence>
<feature type="transmembrane region" description="Helical" evidence="1">
    <location>
        <begin position="201"/>
        <end position="229"/>
    </location>
</feature>
<dbReference type="AlphaFoldDB" id="A0A3M6VTP1"/>
<organism evidence="2 3">
    <name type="scientific">Peronospora effusa</name>
    <dbReference type="NCBI Taxonomy" id="542832"/>
    <lineage>
        <taxon>Eukaryota</taxon>
        <taxon>Sar</taxon>
        <taxon>Stramenopiles</taxon>
        <taxon>Oomycota</taxon>
        <taxon>Peronosporomycetes</taxon>
        <taxon>Peronosporales</taxon>
        <taxon>Peronosporaceae</taxon>
        <taxon>Peronospora</taxon>
    </lineage>
</organism>
<keyword evidence="1" id="KW-0472">Membrane</keyword>
<reference evidence="2 3" key="1">
    <citation type="submission" date="2018-06" db="EMBL/GenBank/DDBJ databases">
        <title>Comparative genomics of downy mildews reveals potential adaptations to biotrophy.</title>
        <authorList>
            <person name="Fletcher K."/>
            <person name="Klosterman S.J."/>
            <person name="Derevnina L."/>
            <person name="Martin F."/>
            <person name="Koike S."/>
            <person name="Reyes Chin-Wo S."/>
            <person name="Mou B."/>
            <person name="Michelmore R."/>
        </authorList>
    </citation>
    <scope>NUCLEOTIDE SEQUENCE [LARGE SCALE GENOMIC DNA]</scope>
    <source>
        <strain evidence="2 3">R14</strain>
    </source>
</reference>
<keyword evidence="3" id="KW-1185">Reference proteome</keyword>
<name>A0A3M6VTP1_9STRA</name>
<sequence length="238" mass="26838">MPVDDVPPALDFDDSDADSVSSQHKLKQFMKEKINAPTFPLTAPIWAKAPTNRLALNGKAGTELVETHPLSYDFDQATGFAHATDLVKLNYYSPLWLDDPDTDHSKWHYDLELRHAENAEACVESTPLRPNHENYQHLIQPATAVYDVEVMERTDLFLYIDRFLSNVSKSCPMEQLASIEANPGLLLKALETQRLWTSSRLLALLAAFSLFFITSIAAYGILGLSCAFWKHQVEENRS</sequence>
<comment type="caution">
    <text evidence="2">The sequence shown here is derived from an EMBL/GenBank/DDBJ whole genome shotgun (WGS) entry which is preliminary data.</text>
</comment>
<evidence type="ECO:0000256" key="1">
    <source>
        <dbReference type="SAM" id="Phobius"/>
    </source>
</evidence>
<protein>
    <submittedName>
        <fullName evidence="2">Uncharacterized protein</fullName>
    </submittedName>
</protein>
<gene>
    <name evidence="2" type="ORF">DD238_001000</name>
</gene>